<accession>A0A922MHE3</accession>
<dbReference type="PANTHER" id="PTHR12782:SF5">
    <property type="entry name" value="PROSTAGLANDIN E SYNTHASE 2"/>
    <property type="match status" value="1"/>
</dbReference>
<dbReference type="GO" id="GO:0005739">
    <property type="term" value="C:mitochondrion"/>
    <property type="evidence" value="ECO:0007669"/>
    <property type="project" value="TreeGrafter"/>
</dbReference>
<dbReference type="Gene3D" id="1.20.1050.10">
    <property type="match status" value="1"/>
</dbReference>
<dbReference type="Proteomes" id="UP000814243">
    <property type="component" value="Unassembled WGS sequence"/>
</dbReference>
<dbReference type="GO" id="GO:0050220">
    <property type="term" value="F:prostaglandin-E synthase activity"/>
    <property type="evidence" value="ECO:0007669"/>
    <property type="project" value="TreeGrafter"/>
</dbReference>
<dbReference type="SUPFAM" id="SSF52833">
    <property type="entry name" value="Thioredoxin-like"/>
    <property type="match status" value="1"/>
</dbReference>
<dbReference type="Pfam" id="PF13417">
    <property type="entry name" value="GST_N_3"/>
    <property type="match status" value="1"/>
</dbReference>
<dbReference type="InterPro" id="IPR004045">
    <property type="entry name" value="Glutathione_S-Trfase_N"/>
</dbReference>
<comment type="caution">
    <text evidence="2">The sequence shown here is derived from an EMBL/GenBank/DDBJ whole genome shotgun (WGS) entry which is preliminary data.</text>
</comment>
<dbReference type="InterPro" id="IPR011767">
    <property type="entry name" value="GLR_AS"/>
</dbReference>
<name>A0A922MHE3_SPOEX</name>
<dbReference type="PROSITE" id="PS00195">
    <property type="entry name" value="GLUTAREDOXIN_1"/>
    <property type="match status" value="1"/>
</dbReference>
<dbReference type="SUPFAM" id="SSF47616">
    <property type="entry name" value="GST C-terminal domain-like"/>
    <property type="match status" value="1"/>
</dbReference>
<gene>
    <name evidence="2" type="ORF">HF086_006899</name>
</gene>
<dbReference type="PANTHER" id="PTHR12782">
    <property type="entry name" value="MICROSOMAL PROSTAGLANDIN E SYNTHASE-2"/>
    <property type="match status" value="1"/>
</dbReference>
<reference evidence="2" key="1">
    <citation type="journal article" date="2021" name="G3 (Bethesda)">
        <title>Genome and transcriptome analysis of the beet armyworm Spodoptera exigua reveals targets for pest control. .</title>
        <authorList>
            <person name="Simon S."/>
            <person name="Breeschoten T."/>
            <person name="Jansen H.J."/>
            <person name="Dirks R.P."/>
            <person name="Schranz M.E."/>
            <person name="Ros V.I.D."/>
        </authorList>
    </citation>
    <scope>NUCLEOTIDE SEQUENCE</scope>
    <source>
        <strain evidence="2">TB_SE_WUR_2020</strain>
    </source>
</reference>
<evidence type="ECO:0000313" key="2">
    <source>
        <dbReference type="EMBL" id="KAH9637255.1"/>
    </source>
</evidence>
<dbReference type="EMBL" id="JACEFF010000448">
    <property type="protein sequence ID" value="KAH9637255.1"/>
    <property type="molecule type" value="Genomic_DNA"/>
</dbReference>
<dbReference type="AlphaFoldDB" id="A0A922MHE3"/>
<organism evidence="2 3">
    <name type="scientific">Spodoptera exigua</name>
    <name type="common">Beet armyworm</name>
    <name type="synonym">Noctua fulgens</name>
    <dbReference type="NCBI Taxonomy" id="7107"/>
    <lineage>
        <taxon>Eukaryota</taxon>
        <taxon>Metazoa</taxon>
        <taxon>Ecdysozoa</taxon>
        <taxon>Arthropoda</taxon>
        <taxon>Hexapoda</taxon>
        <taxon>Insecta</taxon>
        <taxon>Pterygota</taxon>
        <taxon>Neoptera</taxon>
        <taxon>Endopterygota</taxon>
        <taxon>Lepidoptera</taxon>
        <taxon>Glossata</taxon>
        <taxon>Ditrysia</taxon>
        <taxon>Noctuoidea</taxon>
        <taxon>Noctuidae</taxon>
        <taxon>Amphipyrinae</taxon>
        <taxon>Spodoptera</taxon>
    </lineage>
</organism>
<dbReference type="PROSITE" id="PS51354">
    <property type="entry name" value="GLUTAREDOXIN_2"/>
    <property type="match status" value="1"/>
</dbReference>
<sequence length="317" mass="35743">MWRPTFTILQKVVLPSLRDNLNVTKILFSTKSRLPKSTSKLTLVSASIGVLVGAGYGGYTHYKVNVKKTFKPGETEEYAFLKEAPEYAAHYKIINDADTSNLQLTLFQYRTCPFCCKVRSYLDSRGISYEIVEVDAVLRQAIKWSGYKKVPILLAKVDGGYQQLLDSTAIISVLETYLKDKSSELREIIKFYPVTKFVNETGNDTTDIANKYFIMHQANVPDEKEKALEAHKIKDDPRESLYDAVNEWMGAVQSKGTPFLGGDKPNLADVTVFGVLSSIEGCTAFQDLKKNTAVEKWYYETKNAIERRMGKVIAMHA</sequence>
<feature type="domain" description="GST N-terminal" evidence="1">
    <location>
        <begin position="106"/>
        <end position="175"/>
    </location>
</feature>
<evidence type="ECO:0000259" key="1">
    <source>
        <dbReference type="Pfam" id="PF13417"/>
    </source>
</evidence>
<protein>
    <recommendedName>
        <fullName evidence="1">GST N-terminal domain-containing protein</fullName>
    </recommendedName>
</protein>
<dbReference type="InterPro" id="IPR036249">
    <property type="entry name" value="Thioredoxin-like_sf"/>
</dbReference>
<proteinExistence type="predicted"/>
<evidence type="ECO:0000313" key="3">
    <source>
        <dbReference type="Proteomes" id="UP000814243"/>
    </source>
</evidence>
<dbReference type="InterPro" id="IPR036282">
    <property type="entry name" value="Glutathione-S-Trfase_C_sf"/>
</dbReference>
<dbReference type="Gene3D" id="3.40.30.10">
    <property type="entry name" value="Glutaredoxin"/>
    <property type="match status" value="1"/>
</dbReference>